<dbReference type="AlphaFoldDB" id="A0A076LI76"/>
<dbReference type="InterPro" id="IPR032466">
    <property type="entry name" value="Metal_Hydrolase"/>
</dbReference>
<dbReference type="PIRSF" id="PIRSF005295">
    <property type="entry name" value="UCP005295_TatD"/>
    <property type="match status" value="1"/>
</dbReference>
<accession>A0A076LI76</accession>
<dbReference type="GeneID" id="24890969"/>
<evidence type="ECO:0000256" key="1">
    <source>
        <dbReference type="PIRNR" id="PIRNR005295"/>
    </source>
</evidence>
<dbReference type="PANTHER" id="PTHR42658">
    <property type="entry name" value="HYDROLASE TATD"/>
    <property type="match status" value="1"/>
</dbReference>
<dbReference type="GO" id="GO:0016788">
    <property type="term" value="F:hydrolase activity, acting on ester bonds"/>
    <property type="evidence" value="ECO:0007669"/>
    <property type="project" value="UniProtKB-UniRule"/>
</dbReference>
<dbReference type="Gene3D" id="3.20.20.140">
    <property type="entry name" value="Metal-dependent hydrolases"/>
    <property type="match status" value="1"/>
</dbReference>
<gene>
    <name evidence="2" type="ORF">JH146_0374</name>
</gene>
<dbReference type="RefSeq" id="WP_048201414.1">
    <property type="nucleotide sequence ID" value="NZ_CP009149.1"/>
</dbReference>
<dbReference type="Pfam" id="PF01026">
    <property type="entry name" value="TatD_DNase"/>
    <property type="match status" value="1"/>
</dbReference>
<keyword evidence="1" id="KW-0479">Metal-binding</keyword>
<proteinExistence type="inferred from homology"/>
<dbReference type="HOGENOM" id="CLU_061552_1_0_2"/>
<dbReference type="KEGG" id="mjh:JH146_0374"/>
<dbReference type="PANTHER" id="PTHR42658:SF1">
    <property type="entry name" value="HYDROLASE TATD"/>
    <property type="match status" value="1"/>
</dbReference>
<evidence type="ECO:0000313" key="2">
    <source>
        <dbReference type="EMBL" id="AIJ05224.1"/>
    </source>
</evidence>
<organism evidence="2 3">
    <name type="scientific">Methanocaldococcus bathoardescens</name>
    <dbReference type="NCBI Taxonomy" id="1301915"/>
    <lineage>
        <taxon>Archaea</taxon>
        <taxon>Methanobacteriati</taxon>
        <taxon>Methanobacteriota</taxon>
        <taxon>Methanomada group</taxon>
        <taxon>Methanococci</taxon>
        <taxon>Methanococcales</taxon>
        <taxon>Methanocaldococcaceae</taxon>
        <taxon>Methanocaldococcus</taxon>
    </lineage>
</organism>
<dbReference type="Proteomes" id="UP000028781">
    <property type="component" value="Chromosome"/>
</dbReference>
<keyword evidence="3" id="KW-1185">Reference proteome</keyword>
<dbReference type="EMBL" id="CP009149">
    <property type="protein sequence ID" value="AIJ05224.1"/>
    <property type="molecule type" value="Genomic_DNA"/>
</dbReference>
<dbReference type="GO" id="GO:0046872">
    <property type="term" value="F:metal ion binding"/>
    <property type="evidence" value="ECO:0007669"/>
    <property type="project" value="UniProtKB-KW"/>
</dbReference>
<dbReference type="SUPFAM" id="SSF51556">
    <property type="entry name" value="Metallo-dependent hydrolases"/>
    <property type="match status" value="1"/>
</dbReference>
<name>A0A076LI76_9EURY</name>
<sequence>MIDTHIHSDTRGLEDLELMAMCLDAVITLAHDPFEMKSIKVWEAHVEKILFNELERAKKVGLNLFVCVGMHPRAIPPEVDEALDKIKNYVKYDNVVGIGEIGLEKATKEEKEVFIKQLMLVEELKLPAVVHTPRRNKEEITKIILDEISTLNLKNKDIVIEHCNKETTKWVLDEGFYVGLTVQPGKLTPLEAVEIVKENKDFANKILLNSDCSSNASDVLAVPRTVLKMKINGIKKEIINKVAHKNAVDLFRLNIE</sequence>
<protein>
    <submittedName>
        <fullName evidence="2">TatD-related deoxyribonuclease</fullName>
    </submittedName>
</protein>
<evidence type="ECO:0000313" key="3">
    <source>
        <dbReference type="Proteomes" id="UP000028781"/>
    </source>
</evidence>
<dbReference type="STRING" id="1301915.JH146_0374"/>
<dbReference type="InterPro" id="IPR001130">
    <property type="entry name" value="TatD-like"/>
</dbReference>
<keyword evidence="1" id="KW-0378">Hydrolase</keyword>
<comment type="similarity">
    <text evidence="1">Belongs to the metallo-dependent hydrolases superfamily.</text>
</comment>
<dbReference type="OrthoDB" id="359310at2157"/>
<reference evidence="2 3" key="1">
    <citation type="journal article" date="2015" name="Int. J. Syst. Evol. Microbiol.">
        <title>M ethanocaldococcus bathoardescens sp. nov., a hyperthermophilic methanogen isolated from a volcanically active deep-sea hydrothermal vent.</title>
        <authorList>
            <person name="Stewart L.C."/>
            <person name="Jung J.H."/>
            <person name="Kim Y.T."/>
            <person name="Kwon S.W."/>
            <person name="Park C.S."/>
            <person name="Holden J.F."/>
        </authorList>
    </citation>
    <scope>NUCLEOTIDE SEQUENCE [LARGE SCALE GENOMIC DNA]</scope>
    <source>
        <strain evidence="2 3">JH146</strain>
    </source>
</reference>
<dbReference type="InterPro" id="IPR012022">
    <property type="entry name" value="UCP005295"/>
</dbReference>